<evidence type="ECO:0000313" key="1">
    <source>
        <dbReference type="EMBL" id="PTP36322.1"/>
    </source>
</evidence>
<dbReference type="InterPro" id="IPR014858">
    <property type="entry name" value="BrxB"/>
</dbReference>
<evidence type="ECO:0000313" key="2">
    <source>
        <dbReference type="Proteomes" id="UP000244197"/>
    </source>
</evidence>
<organism evidence="1 2">
    <name type="scientific">Vibrio splendidus</name>
    <dbReference type="NCBI Taxonomy" id="29497"/>
    <lineage>
        <taxon>Bacteria</taxon>
        <taxon>Pseudomonadati</taxon>
        <taxon>Pseudomonadota</taxon>
        <taxon>Gammaproteobacteria</taxon>
        <taxon>Vibrionales</taxon>
        <taxon>Vibrionaceae</taxon>
        <taxon>Vibrio</taxon>
    </lineage>
</organism>
<gene>
    <name evidence="1" type="ORF">CWO07_09240</name>
</gene>
<sequence>MQTLAQLQKRLDQVQEKLESEEFLTNKELGGEIGFYIFDYPAEFEVNVREHLAHVTKKMTTRGEISGRKFASINLFEMIIELLKSRKLLDLAYKMQKDRGDEALFKALKGPLEQNRVAEFIVKQAKIEECDFIMLHGLGSVWPIVRGHGLLNALHAKVGNIPTVMFYPGEYDGAALKPFGRIESNNYYRAFKLVP</sequence>
<dbReference type="Proteomes" id="UP000244197">
    <property type="component" value="Unassembled WGS sequence"/>
</dbReference>
<proteinExistence type="predicted"/>
<dbReference type="Pfam" id="PF08747">
    <property type="entry name" value="BrxB"/>
    <property type="match status" value="1"/>
</dbReference>
<protein>
    <submittedName>
        <fullName evidence="1">DUF1788 domain-containing protein</fullName>
    </submittedName>
</protein>
<reference evidence="1 2" key="1">
    <citation type="submission" date="2017-11" db="EMBL/GenBank/DDBJ databases">
        <title>Population delineation of vibrios coincides with oyster pathogenicity.</title>
        <authorList>
            <person name="Bruto M."/>
            <person name="Labreuche Y."/>
            <person name="James A."/>
            <person name="Piel D."/>
            <person name="Chenivesse S."/>
            <person name="Petton B."/>
            <person name="Polz M.F."/>
            <person name="Le Roux F."/>
        </authorList>
    </citation>
    <scope>NUCLEOTIDE SEQUENCE [LARGE SCALE GENOMIC DNA]</scope>
    <source>
        <strain evidence="1 2">FF_144</strain>
    </source>
</reference>
<dbReference type="AlphaFoldDB" id="A0A2T5EWY6"/>
<accession>A0A2T5EWY6</accession>
<comment type="caution">
    <text evidence="1">The sequence shown here is derived from an EMBL/GenBank/DDBJ whole genome shotgun (WGS) entry which is preliminary data.</text>
</comment>
<dbReference type="RefSeq" id="WP_108187619.1">
    <property type="nucleotide sequence ID" value="NZ_PIFK01000015.1"/>
</dbReference>
<name>A0A2T5EWY6_VIBSP</name>
<dbReference type="EMBL" id="PIFK01000015">
    <property type="protein sequence ID" value="PTP36322.1"/>
    <property type="molecule type" value="Genomic_DNA"/>
</dbReference>